<keyword evidence="2" id="KW-1185">Reference proteome</keyword>
<name>A0A4Z1NZI5_9PEZI</name>
<organism evidence="1 2">
    <name type="scientific">Venturia nashicola</name>
    <dbReference type="NCBI Taxonomy" id="86259"/>
    <lineage>
        <taxon>Eukaryota</taxon>
        <taxon>Fungi</taxon>
        <taxon>Dikarya</taxon>
        <taxon>Ascomycota</taxon>
        <taxon>Pezizomycotina</taxon>
        <taxon>Dothideomycetes</taxon>
        <taxon>Pleosporomycetidae</taxon>
        <taxon>Venturiales</taxon>
        <taxon>Venturiaceae</taxon>
        <taxon>Venturia</taxon>
    </lineage>
</organism>
<reference evidence="1 2" key="1">
    <citation type="submission" date="2019-04" db="EMBL/GenBank/DDBJ databases">
        <title>High contiguity whole genome sequence and gene annotation resource for two Venturia nashicola isolates.</title>
        <authorList>
            <person name="Prokchorchik M."/>
            <person name="Won K."/>
            <person name="Lee Y."/>
            <person name="Choi E.D."/>
            <person name="Segonzac C."/>
            <person name="Sohn K.H."/>
        </authorList>
    </citation>
    <scope>NUCLEOTIDE SEQUENCE [LARGE SCALE GENOMIC DNA]</scope>
    <source>
        <strain evidence="1 2">PRI2</strain>
    </source>
</reference>
<accession>A0A4Z1NZI5</accession>
<evidence type="ECO:0000313" key="2">
    <source>
        <dbReference type="Proteomes" id="UP000298493"/>
    </source>
</evidence>
<gene>
    <name evidence="1" type="ORF">E6O75_ATG09768</name>
</gene>
<evidence type="ECO:0000313" key="1">
    <source>
        <dbReference type="EMBL" id="TID17002.1"/>
    </source>
</evidence>
<proteinExistence type="predicted"/>
<comment type="caution">
    <text evidence="1">The sequence shown here is derived from an EMBL/GenBank/DDBJ whole genome shotgun (WGS) entry which is preliminary data.</text>
</comment>
<protein>
    <submittedName>
        <fullName evidence="1">Uncharacterized protein</fullName>
    </submittedName>
</protein>
<dbReference type="EMBL" id="SNSC02000017">
    <property type="protein sequence ID" value="TID17002.1"/>
    <property type="molecule type" value="Genomic_DNA"/>
</dbReference>
<sequence length="467" mass="55076">MVLVDYDAQGTRHNLPYFPKTYYLTVNDGNFKPPRRELALFRVSKQIHKEGIQIFYRQNEFHFCCFLCFSHKMFGGLPDDWNAEFNRFEVDVELRVNYWRRPSLLRDFRKENHRQMIRHISLAGDRWWDHHAFGEESVDLIQKERSRQYSGVIAGTLLHFPNLKKLDLVAGLVETFSDWRGELGQVWAPVLNILRRNRGILGVVWHDSMHHRHGHECDPYFFEREILLHKEEYMNGNFCAETKIELPLRTGKKLPLRETVFTLSDLEFVIREIVGTTAPGIHLYGERTIVAGPERSKHTIRFSGIPKHLAASFEHHLNEKQRTLRKNAEIPGLEFKEANCNCWTCIVGGRQLGEKPCPCCNCSFTAEDKVDEWDWYDGYLREEFDPGNEVWRWDFVPRECWLAPGWYYVRYNEDDFDGIRRVGRVEPKQPRRAFRKKERWGGRVPKWARGLDMSGLEEVMVDQGGVA</sequence>
<dbReference type="AlphaFoldDB" id="A0A4Z1NZI5"/>
<dbReference type="Proteomes" id="UP000298493">
    <property type="component" value="Unassembled WGS sequence"/>
</dbReference>